<dbReference type="InterPro" id="IPR046348">
    <property type="entry name" value="SIS_dom_sf"/>
</dbReference>
<protein>
    <submittedName>
        <fullName evidence="3">6-phospho-3-hexuloisomerase</fullName>
    </submittedName>
</protein>
<evidence type="ECO:0000259" key="2">
    <source>
        <dbReference type="PROSITE" id="PS51464"/>
    </source>
</evidence>
<accession>A0A926HVW7</accession>
<comment type="similarity">
    <text evidence="1">Belongs to the SIS family. PHI subfamily.</text>
</comment>
<proteinExistence type="inferred from homology"/>
<evidence type="ECO:0000256" key="1">
    <source>
        <dbReference type="ARBA" id="ARBA00009235"/>
    </source>
</evidence>
<dbReference type="GO" id="GO:1901135">
    <property type="term" value="P:carbohydrate derivative metabolic process"/>
    <property type="evidence" value="ECO:0007669"/>
    <property type="project" value="InterPro"/>
</dbReference>
<dbReference type="NCBIfam" id="TIGR03127">
    <property type="entry name" value="RuMP_HxlB"/>
    <property type="match status" value="1"/>
</dbReference>
<dbReference type="AlphaFoldDB" id="A0A926HVW7"/>
<organism evidence="3 4">
    <name type="scientific">Feifania hominis</name>
    <dbReference type="NCBI Taxonomy" id="2763660"/>
    <lineage>
        <taxon>Bacteria</taxon>
        <taxon>Bacillati</taxon>
        <taxon>Bacillota</taxon>
        <taxon>Clostridia</taxon>
        <taxon>Eubacteriales</taxon>
        <taxon>Feifaniaceae</taxon>
        <taxon>Feifania</taxon>
    </lineage>
</organism>
<evidence type="ECO:0000313" key="4">
    <source>
        <dbReference type="Proteomes" id="UP000620366"/>
    </source>
</evidence>
<dbReference type="PANTHER" id="PTHR43443">
    <property type="entry name" value="3-HEXULOSE-6-PHOSPHATE ISOMERASE"/>
    <property type="match status" value="1"/>
</dbReference>
<comment type="caution">
    <text evidence="3">The sequence shown here is derived from an EMBL/GenBank/DDBJ whole genome shotgun (WGS) entry which is preliminary data.</text>
</comment>
<dbReference type="Pfam" id="PF01380">
    <property type="entry name" value="SIS"/>
    <property type="match status" value="1"/>
</dbReference>
<dbReference type="Proteomes" id="UP000620366">
    <property type="component" value="Unassembled WGS sequence"/>
</dbReference>
<evidence type="ECO:0000313" key="3">
    <source>
        <dbReference type="EMBL" id="MBC8537066.1"/>
    </source>
</evidence>
<dbReference type="GO" id="GO:0097367">
    <property type="term" value="F:carbohydrate derivative binding"/>
    <property type="evidence" value="ECO:0007669"/>
    <property type="project" value="InterPro"/>
</dbReference>
<dbReference type="PANTHER" id="PTHR43443:SF1">
    <property type="entry name" value="3-HEXULOSE-6-PHOSPHATE ISOMERASE"/>
    <property type="match status" value="1"/>
</dbReference>
<dbReference type="RefSeq" id="WP_249301301.1">
    <property type="nucleotide sequence ID" value="NZ_JACRSP010000005.1"/>
</dbReference>
<dbReference type="InterPro" id="IPR017552">
    <property type="entry name" value="PHI/rmpB"/>
</dbReference>
<feature type="domain" description="SIS" evidence="2">
    <location>
        <begin position="28"/>
        <end position="169"/>
    </location>
</feature>
<dbReference type="GO" id="GO:0016853">
    <property type="term" value="F:isomerase activity"/>
    <property type="evidence" value="ECO:0007669"/>
    <property type="project" value="InterPro"/>
</dbReference>
<gene>
    <name evidence="3" type="primary">hxlB</name>
    <name evidence="3" type="ORF">H8695_10245</name>
</gene>
<dbReference type="InterPro" id="IPR001347">
    <property type="entry name" value="SIS_dom"/>
</dbReference>
<keyword evidence="4" id="KW-1185">Reference proteome</keyword>
<sequence>MNTAEYSTRILEELGRSLGAVGPAADALADAVLGARRVYVAGAGRSGLMLRAFAMRLMHLGLTSYVVGESVTPAIGAGDLLLIGSGSGETESLCCMARRCRALGAQLAVVTTNPKSAIAALAETVVAVPAPAKDAGGTASIQPMGSLFEQTLLLLLDSTALTLMERMGLTGEQMYGRHANLE</sequence>
<dbReference type="SUPFAM" id="SSF53697">
    <property type="entry name" value="SIS domain"/>
    <property type="match status" value="1"/>
</dbReference>
<dbReference type="CDD" id="cd05005">
    <property type="entry name" value="SIS_PHI"/>
    <property type="match status" value="1"/>
</dbReference>
<reference evidence="3" key="1">
    <citation type="submission" date="2020-08" db="EMBL/GenBank/DDBJ databases">
        <title>Genome public.</title>
        <authorList>
            <person name="Liu C."/>
            <person name="Sun Q."/>
        </authorList>
    </citation>
    <scope>NUCLEOTIDE SEQUENCE</scope>
    <source>
        <strain evidence="3">BX7</strain>
    </source>
</reference>
<dbReference type="PROSITE" id="PS51464">
    <property type="entry name" value="SIS"/>
    <property type="match status" value="1"/>
</dbReference>
<name>A0A926HVW7_9FIRM</name>
<dbReference type="EMBL" id="JACRSP010000005">
    <property type="protein sequence ID" value="MBC8537066.1"/>
    <property type="molecule type" value="Genomic_DNA"/>
</dbReference>
<dbReference type="Gene3D" id="3.40.50.10490">
    <property type="entry name" value="Glucose-6-phosphate isomerase like protein, domain 1"/>
    <property type="match status" value="1"/>
</dbReference>